<reference evidence="4" key="1">
    <citation type="submission" date="2013-01" db="EMBL/GenBank/DDBJ databases">
        <title>Draft Genome Sequence of a Mulberry Tree, Morus notabilis C.K. Schneid.</title>
        <authorList>
            <person name="He N."/>
            <person name="Zhao S."/>
        </authorList>
    </citation>
    <scope>NUCLEOTIDE SEQUENCE</scope>
</reference>
<name>W9QLI1_9ROSA</name>
<feature type="transmembrane region" description="Helical" evidence="2">
    <location>
        <begin position="156"/>
        <end position="176"/>
    </location>
</feature>
<keyword evidence="4" id="KW-1185">Reference proteome</keyword>
<dbReference type="Gene3D" id="1.25.40.10">
    <property type="entry name" value="Tetratricopeptide repeat domain"/>
    <property type="match status" value="2"/>
</dbReference>
<dbReference type="EMBL" id="KE343351">
    <property type="protein sequence ID" value="EXB24803.1"/>
    <property type="molecule type" value="Genomic_DNA"/>
</dbReference>
<dbReference type="Pfam" id="PF13174">
    <property type="entry name" value="TPR_6"/>
    <property type="match status" value="1"/>
</dbReference>
<keyword evidence="2" id="KW-0812">Transmembrane</keyword>
<dbReference type="STRING" id="981085.W9QLI1"/>
<dbReference type="PANTHER" id="PTHR36350:SF3">
    <property type="entry name" value="TRANSMEMBRANE PROTEIN"/>
    <property type="match status" value="1"/>
</dbReference>
<evidence type="ECO:0000256" key="1">
    <source>
        <dbReference type="SAM" id="MobiDB-lite"/>
    </source>
</evidence>
<keyword evidence="2" id="KW-1133">Transmembrane helix</keyword>
<dbReference type="Proteomes" id="UP000030645">
    <property type="component" value="Unassembled WGS sequence"/>
</dbReference>
<dbReference type="InterPro" id="IPR011990">
    <property type="entry name" value="TPR-like_helical_dom_sf"/>
</dbReference>
<dbReference type="SUPFAM" id="SSF48452">
    <property type="entry name" value="TPR-like"/>
    <property type="match status" value="1"/>
</dbReference>
<feature type="region of interest" description="Disordered" evidence="1">
    <location>
        <begin position="24"/>
        <end position="52"/>
    </location>
</feature>
<protein>
    <submittedName>
        <fullName evidence="3">Uncharacterized protein</fullName>
    </submittedName>
</protein>
<evidence type="ECO:0000313" key="3">
    <source>
        <dbReference type="EMBL" id="EXB24803.1"/>
    </source>
</evidence>
<feature type="compositionally biased region" description="Basic and acidic residues" evidence="1">
    <location>
        <begin position="34"/>
        <end position="52"/>
    </location>
</feature>
<sequence>MKVVYARIDRLLAEIILLRVGQTPSPSTATAAERGTDGGERERRSEEEGGGREKLVLQFTQTKKASAFTNNGQTLVSDSTSTMGSSGAFSLCSHTNIFTPKFTNLKLSYDSLKPLSLTNPKNQFTFLKIKLLKSPKTITHFSKPHKNLHRLLLDKAVGFLVGSVFFIGCFNIRAAIAVPSQTSGSSAKFEEIRDTQKEETEEEELYEKLLEKEPKNVEALKVVLYGKMRRGKTKEAVKYVERLVELEPEEVEWRLLMALSYEMMGQLSVAKRLFKEILEERPLFLRALHGLALAMHKNNEGPAVFKMLNEALEIARREKRVTEERNIRILIAQMHVVRGELEEGLQEFQTLVDEDHRDFRPYLCLGIIYSLMDKKEEAAEQFETYRALVPEEFPQRNFLDDVVLAAKKQSREQLQKEFKAEYSNWKY</sequence>
<dbReference type="PANTHER" id="PTHR36350">
    <property type="entry name" value="TRANSMEMBRANE PROTEIN"/>
    <property type="match status" value="1"/>
</dbReference>
<accession>W9QLI1</accession>
<dbReference type="eggNOG" id="ENOG502QQZU">
    <property type="taxonomic scope" value="Eukaryota"/>
</dbReference>
<evidence type="ECO:0000313" key="4">
    <source>
        <dbReference type="Proteomes" id="UP000030645"/>
    </source>
</evidence>
<evidence type="ECO:0000256" key="2">
    <source>
        <dbReference type="SAM" id="Phobius"/>
    </source>
</evidence>
<proteinExistence type="predicted"/>
<dbReference type="InterPro" id="IPR019734">
    <property type="entry name" value="TPR_rpt"/>
</dbReference>
<gene>
    <name evidence="3" type="ORF">L484_005182</name>
</gene>
<organism evidence="3 4">
    <name type="scientific">Morus notabilis</name>
    <dbReference type="NCBI Taxonomy" id="981085"/>
    <lineage>
        <taxon>Eukaryota</taxon>
        <taxon>Viridiplantae</taxon>
        <taxon>Streptophyta</taxon>
        <taxon>Embryophyta</taxon>
        <taxon>Tracheophyta</taxon>
        <taxon>Spermatophyta</taxon>
        <taxon>Magnoliopsida</taxon>
        <taxon>eudicotyledons</taxon>
        <taxon>Gunneridae</taxon>
        <taxon>Pentapetalae</taxon>
        <taxon>rosids</taxon>
        <taxon>fabids</taxon>
        <taxon>Rosales</taxon>
        <taxon>Moraceae</taxon>
        <taxon>Moreae</taxon>
        <taxon>Morus</taxon>
    </lineage>
</organism>
<keyword evidence="2" id="KW-0472">Membrane</keyword>
<dbReference type="AlphaFoldDB" id="W9QLI1"/>